<evidence type="ECO:0000313" key="4">
    <source>
        <dbReference type="Proteomes" id="UP000216133"/>
    </source>
</evidence>
<reference evidence="4 5" key="1">
    <citation type="submission" date="2017-07" db="EMBL/GenBank/DDBJ databases">
        <title>Isolation and whole genome analysis of endospore-forming bacteria from heroin.</title>
        <authorList>
            <person name="Kalinowski J."/>
            <person name="Ahrens B."/>
            <person name="Al-Dilaimi A."/>
            <person name="Winkler A."/>
            <person name="Wibberg D."/>
            <person name="Schleenbecker U."/>
            <person name="Ruckert C."/>
            <person name="Wolfel R."/>
            <person name="Grass G."/>
        </authorList>
    </citation>
    <scope>NUCLEOTIDE SEQUENCE [LARGE SCALE GENOMIC DNA]</scope>
    <source>
        <strain evidence="3 4">7523-2</strain>
        <strain evidence="2 5">7539</strain>
    </source>
</reference>
<dbReference type="EMBL" id="NPBS01000016">
    <property type="protein sequence ID" value="PAF27348.1"/>
    <property type="molecule type" value="Genomic_DNA"/>
</dbReference>
<evidence type="ECO:0000256" key="1">
    <source>
        <dbReference type="SAM" id="MobiDB-lite"/>
    </source>
</evidence>
<dbReference type="EMBL" id="NPCC01000030">
    <property type="protein sequence ID" value="PAE87720.1"/>
    <property type="molecule type" value="Genomic_DNA"/>
</dbReference>
<dbReference type="Proteomes" id="UP000216207">
    <property type="component" value="Unassembled WGS sequence"/>
</dbReference>
<dbReference type="Proteomes" id="UP000216133">
    <property type="component" value="Unassembled WGS sequence"/>
</dbReference>
<dbReference type="RefSeq" id="WP_062750833.1">
    <property type="nucleotide sequence ID" value="NZ_NPBS01000016.1"/>
</dbReference>
<dbReference type="AlphaFoldDB" id="A0A268NXD1"/>
<accession>A0A268NXD1</accession>
<sequence length="158" mass="17508">MATFKKGQSYKNQRVHVSAAFDQRGPGMKGKNIAFSISNDTREPEDVITNPMLVYDKFKDKDGNEKDTFTASYSPKQWEAIEKAANKDGDAMVLVADLFPNTRGKGLVVNTNTLRTPETPFSAEKHRDNTIAAREAKKAAREAESAGQQNQREAALEV</sequence>
<proteinExistence type="predicted"/>
<evidence type="ECO:0000313" key="3">
    <source>
        <dbReference type="EMBL" id="PAF27348.1"/>
    </source>
</evidence>
<gene>
    <name evidence="3" type="ORF">CHH61_03755</name>
    <name evidence="2" type="ORF">CHH72_16925</name>
</gene>
<evidence type="ECO:0000313" key="2">
    <source>
        <dbReference type="EMBL" id="PAE87720.1"/>
    </source>
</evidence>
<feature type="compositionally biased region" description="Basic and acidic residues" evidence="1">
    <location>
        <begin position="123"/>
        <end position="144"/>
    </location>
</feature>
<feature type="region of interest" description="Disordered" evidence="1">
    <location>
        <begin position="117"/>
        <end position="158"/>
    </location>
</feature>
<name>A0A268NXD1_SHOCL</name>
<organism evidence="2 5">
    <name type="scientific">Shouchella clausii</name>
    <name type="common">Alkalihalobacillus clausii</name>
    <dbReference type="NCBI Taxonomy" id="79880"/>
    <lineage>
        <taxon>Bacteria</taxon>
        <taxon>Bacillati</taxon>
        <taxon>Bacillota</taxon>
        <taxon>Bacilli</taxon>
        <taxon>Bacillales</taxon>
        <taxon>Bacillaceae</taxon>
        <taxon>Shouchella</taxon>
    </lineage>
</organism>
<evidence type="ECO:0000313" key="5">
    <source>
        <dbReference type="Proteomes" id="UP000216207"/>
    </source>
</evidence>
<protein>
    <submittedName>
        <fullName evidence="2">Uncharacterized protein</fullName>
    </submittedName>
</protein>
<comment type="caution">
    <text evidence="2">The sequence shown here is derived from an EMBL/GenBank/DDBJ whole genome shotgun (WGS) entry which is preliminary data.</text>
</comment>